<protein>
    <submittedName>
        <fullName evidence="4">Glycine cleavage T protein (Aminomethyl transferase)</fullName>
        <ecNumber evidence="4">2.1.2.10</ecNumber>
    </submittedName>
</protein>
<name>A0A3S5EIZ5_MYCAU</name>
<evidence type="ECO:0000259" key="3">
    <source>
        <dbReference type="Pfam" id="PF09347"/>
    </source>
</evidence>
<dbReference type="PANTHER" id="PTHR43757">
    <property type="entry name" value="AMINOMETHYLTRANSFERASE"/>
    <property type="match status" value="1"/>
</dbReference>
<evidence type="ECO:0000313" key="4">
    <source>
        <dbReference type="EMBL" id="VEG51881.1"/>
    </source>
</evidence>
<reference evidence="4 5" key="1">
    <citation type="submission" date="2018-12" db="EMBL/GenBank/DDBJ databases">
        <authorList>
            <consortium name="Pathogen Informatics"/>
        </authorList>
    </citation>
    <scope>NUCLEOTIDE SEQUENCE [LARGE SCALE GENOMIC DNA]</scope>
    <source>
        <strain evidence="4 5">NCTC10437</strain>
    </source>
</reference>
<dbReference type="InterPro" id="IPR013977">
    <property type="entry name" value="GcvT_C"/>
</dbReference>
<dbReference type="InterPro" id="IPR018959">
    <property type="entry name" value="DUF1989"/>
</dbReference>
<dbReference type="AlphaFoldDB" id="A0A3S5EIZ5"/>
<dbReference type="InterPro" id="IPR027266">
    <property type="entry name" value="TrmE/GcvT-like"/>
</dbReference>
<evidence type="ECO:0000313" key="5">
    <source>
        <dbReference type="Proteomes" id="UP000279306"/>
    </source>
</evidence>
<dbReference type="KEGG" id="mauu:NCTC10437_00994"/>
<organism evidence="4 5">
    <name type="scientific">Mycolicibacterium aurum</name>
    <name type="common">Mycobacterium aurum</name>
    <dbReference type="NCBI Taxonomy" id="1791"/>
    <lineage>
        <taxon>Bacteria</taxon>
        <taxon>Bacillati</taxon>
        <taxon>Actinomycetota</taxon>
        <taxon>Actinomycetes</taxon>
        <taxon>Mycobacteriales</taxon>
        <taxon>Mycobacteriaceae</taxon>
        <taxon>Mycolicibacterium</taxon>
    </lineage>
</organism>
<dbReference type="Pfam" id="PF08669">
    <property type="entry name" value="GCV_T_C"/>
    <property type="match status" value="1"/>
</dbReference>
<dbReference type="InterPro" id="IPR006222">
    <property type="entry name" value="GCVT_N"/>
</dbReference>
<dbReference type="InterPro" id="IPR029043">
    <property type="entry name" value="GcvT/YgfZ_C"/>
</dbReference>
<dbReference type="SUPFAM" id="SSF101790">
    <property type="entry name" value="Aminomethyltransferase beta-barrel domain"/>
    <property type="match status" value="1"/>
</dbReference>
<dbReference type="Gene3D" id="3.30.1360.120">
    <property type="entry name" value="Probable tRNA modification gtpase trme, domain 1"/>
    <property type="match status" value="1"/>
</dbReference>
<dbReference type="Pfam" id="PF01571">
    <property type="entry name" value="GCV_T"/>
    <property type="match status" value="1"/>
</dbReference>
<dbReference type="Proteomes" id="UP000279306">
    <property type="component" value="Chromosome"/>
</dbReference>
<dbReference type="STRING" id="1791.GCA_001049355_05127"/>
<dbReference type="SUPFAM" id="SSF103025">
    <property type="entry name" value="Folate-binding domain"/>
    <property type="match status" value="1"/>
</dbReference>
<keyword evidence="5" id="KW-1185">Reference proteome</keyword>
<dbReference type="GO" id="GO:0004047">
    <property type="term" value="F:aminomethyltransferase activity"/>
    <property type="evidence" value="ECO:0007669"/>
    <property type="project" value="UniProtKB-EC"/>
</dbReference>
<accession>A0A3S5EIZ5</accession>
<sequence>MTAIKVFVGDRLELIDHYGRQPAELTVLASDPRAVAMATPDSAATVLRRLVPGQDENGYAAARIVSLLAEHGIDQQDSRAALLFGPDSAAGSRVSFDVDGDAVVLVAVPASPMSLVSEEPNPPSEVWVEVRRADPRRAEVQELPAPLAEPLFDMRIDAATASSYEVRAGQFIQIIDVAGQQCSDFLAFDARALGDGSEFGLDATTTRTIGGGAYPQPGLSGKFFDSRARPLVEVVRDTVGRHDTFALACTAKYYADMGYLGHVNCTDNFNATLDRFGVAPRQGWPALNLFYNTAFDAQHQLISDEPWSRPGDYVLFRASTDLVCASSACPDDIDPSNAWMPTDIHVRVYDSTRRFSVAVGHRLTPDSQPVLTKPTAFASRTGALTTNFAEYRGYWLPTSFDNYGPHEEYWACRERVAVMDLSALRKFEVLGPDAEALLQAGLTRNIRKLSRGQVVYSAMCNDTGGVIDDCTVLRLGDNNFRVVGGDPYDGIWLRTQAERLGLHQVWIKDSSDHMHNIAVQGPSSRDLLADLIWSPPGQPALRDLGWFRFLIGRLGGPEGAPVLVSRTGYSGELGYEVWVHPDDAEALWDRVWDAGRAYGLAPLGLEALELLRVESGLVAAGNEFDEQTDPFEAGIGFTVPLKTKADDFVGRAALIERKAHPQRTLVGLRLAGNEVAAHGDCVHIGRSQVGVVTSGVRSPILNANIALCRIAVQHAEPGTAVEVGKLDGHRKRIAATVTTFPFYDPDKTRPRS</sequence>
<dbReference type="EMBL" id="LR134356">
    <property type="protein sequence ID" value="VEG51881.1"/>
    <property type="molecule type" value="Genomic_DNA"/>
</dbReference>
<evidence type="ECO:0000259" key="2">
    <source>
        <dbReference type="Pfam" id="PF08669"/>
    </source>
</evidence>
<feature type="domain" description="Aminomethyltransferase C-terminal" evidence="2">
    <location>
        <begin position="663"/>
        <end position="744"/>
    </location>
</feature>
<gene>
    <name evidence="4" type="primary">gcvT_1</name>
    <name evidence="4" type="ORF">NCTC10437_00994</name>
</gene>
<dbReference type="InterPro" id="IPR028896">
    <property type="entry name" value="GcvT/YgfZ/DmdA"/>
</dbReference>
<dbReference type="PANTHER" id="PTHR43757:SF2">
    <property type="entry name" value="AMINOMETHYLTRANSFERASE, MITOCHONDRIAL"/>
    <property type="match status" value="1"/>
</dbReference>
<keyword evidence="4" id="KW-0808">Transferase</keyword>
<dbReference type="EC" id="2.1.2.10" evidence="4"/>
<proteinExistence type="predicted"/>
<dbReference type="Pfam" id="PF09347">
    <property type="entry name" value="DUF1989"/>
    <property type="match status" value="1"/>
</dbReference>
<feature type="domain" description="GCVT N-terminal" evidence="1">
    <location>
        <begin position="382"/>
        <end position="642"/>
    </location>
</feature>
<feature type="domain" description="DUF1989" evidence="3">
    <location>
        <begin position="155"/>
        <end position="323"/>
    </location>
</feature>
<evidence type="ECO:0000259" key="1">
    <source>
        <dbReference type="Pfam" id="PF01571"/>
    </source>
</evidence>